<accession>A0A6S6UJK2</accession>
<comment type="subcellular location">
    <subcellularLocation>
        <location evidence="1">Membrane</location>
        <topology evidence="1">Multi-pass membrane protein</topology>
    </subcellularLocation>
</comment>
<dbReference type="PANTHER" id="PTHR36964:SF1">
    <property type="entry name" value="PROTEIN-METHIONINE-SULFOXIDE REDUCTASE HEME-BINDING SUBUNIT MSRQ"/>
    <property type="match status" value="1"/>
</dbReference>
<organism evidence="10">
    <name type="scientific">uncultured Thiotrichaceae bacterium</name>
    <dbReference type="NCBI Taxonomy" id="298394"/>
    <lineage>
        <taxon>Bacteria</taxon>
        <taxon>Pseudomonadati</taxon>
        <taxon>Pseudomonadota</taxon>
        <taxon>Gammaproteobacteria</taxon>
        <taxon>Thiotrichales</taxon>
        <taxon>Thiotrichaceae</taxon>
        <taxon>environmental samples</taxon>
    </lineage>
</organism>
<evidence type="ECO:0000256" key="7">
    <source>
        <dbReference type="ARBA" id="ARBA00023136"/>
    </source>
</evidence>
<feature type="transmembrane region" description="Helical" evidence="8">
    <location>
        <begin position="79"/>
        <end position="96"/>
    </location>
</feature>
<evidence type="ECO:0000256" key="5">
    <source>
        <dbReference type="ARBA" id="ARBA00022989"/>
    </source>
</evidence>
<evidence type="ECO:0000256" key="2">
    <source>
        <dbReference type="ARBA" id="ARBA00022448"/>
    </source>
</evidence>
<dbReference type="EMBL" id="CACVAT010000599">
    <property type="protein sequence ID" value="CAA6830544.1"/>
    <property type="molecule type" value="Genomic_DNA"/>
</dbReference>
<dbReference type="GO" id="GO:0005886">
    <property type="term" value="C:plasma membrane"/>
    <property type="evidence" value="ECO:0007669"/>
    <property type="project" value="TreeGrafter"/>
</dbReference>
<name>A0A6S6UJK2_9GAMM</name>
<evidence type="ECO:0000256" key="6">
    <source>
        <dbReference type="ARBA" id="ARBA00023004"/>
    </source>
</evidence>
<gene>
    <name evidence="10" type="ORF">HELGO_WM25744</name>
</gene>
<keyword evidence="3" id="KW-0349">Heme</keyword>
<keyword evidence="6" id="KW-0408">Iron</keyword>
<feature type="domain" description="Ferric oxidoreductase" evidence="9">
    <location>
        <begin position="48"/>
        <end position="156"/>
    </location>
</feature>
<dbReference type="GO" id="GO:0010181">
    <property type="term" value="F:FMN binding"/>
    <property type="evidence" value="ECO:0007669"/>
    <property type="project" value="TreeGrafter"/>
</dbReference>
<evidence type="ECO:0000256" key="4">
    <source>
        <dbReference type="ARBA" id="ARBA00022692"/>
    </source>
</evidence>
<dbReference type="AlphaFoldDB" id="A0A6S6UJK2"/>
<dbReference type="InterPro" id="IPR013130">
    <property type="entry name" value="Fe3_Rdtase_TM_dom"/>
</dbReference>
<feature type="transmembrane region" description="Helical" evidence="8">
    <location>
        <begin position="148"/>
        <end position="164"/>
    </location>
</feature>
<evidence type="ECO:0000256" key="8">
    <source>
        <dbReference type="SAM" id="Phobius"/>
    </source>
</evidence>
<evidence type="ECO:0000313" key="10">
    <source>
        <dbReference type="EMBL" id="CAA6830544.1"/>
    </source>
</evidence>
<keyword evidence="5 8" id="KW-1133">Transmembrane helix</keyword>
<feature type="transmembrane region" description="Helical" evidence="8">
    <location>
        <begin position="41"/>
        <end position="59"/>
    </location>
</feature>
<feature type="transmembrane region" description="Helical" evidence="8">
    <location>
        <begin position="108"/>
        <end position="128"/>
    </location>
</feature>
<keyword evidence="3" id="KW-0479">Metal-binding</keyword>
<proteinExistence type="predicted"/>
<evidence type="ECO:0000259" key="9">
    <source>
        <dbReference type="Pfam" id="PF01794"/>
    </source>
</evidence>
<evidence type="ECO:0000256" key="3">
    <source>
        <dbReference type="ARBA" id="ARBA00022617"/>
    </source>
</evidence>
<feature type="transmembrane region" description="Helical" evidence="8">
    <location>
        <begin position="7"/>
        <end position="29"/>
    </location>
</feature>
<dbReference type="Pfam" id="PF01794">
    <property type="entry name" value="Ferric_reduct"/>
    <property type="match status" value="1"/>
</dbReference>
<dbReference type="GO" id="GO:0016679">
    <property type="term" value="F:oxidoreductase activity, acting on diphenols and related substances as donors"/>
    <property type="evidence" value="ECO:0007669"/>
    <property type="project" value="TreeGrafter"/>
</dbReference>
<reference evidence="10" key="1">
    <citation type="submission" date="2020-01" db="EMBL/GenBank/DDBJ databases">
        <authorList>
            <person name="Meier V. D."/>
            <person name="Meier V D."/>
        </authorList>
    </citation>
    <scope>NUCLEOTIDE SEQUENCE</scope>
    <source>
        <strain evidence="10">HLG_WM_MAG_09</strain>
    </source>
</reference>
<keyword evidence="4 8" id="KW-0812">Transmembrane</keyword>
<sequence>MKSQMKYVLWLILSIPAIGFTIGILSGNAPVEEMLHPTGEFSARFMIIAMLATPLLLLFRQFGWSLKVPQWLVRNRRAFGVAAFGYALYHTVLYVIDAGTLTKILGEITELGIWTGWLAFLIFVPLAITSNDRSVRAMKSVWKKLQRWVYPAAVLTLLHWMFVHNDVGPALVHFVPLAALELYRVYHNYSQKQ</sequence>
<keyword evidence="2" id="KW-0813">Transport</keyword>
<dbReference type="InterPro" id="IPR022837">
    <property type="entry name" value="MsrQ-like"/>
</dbReference>
<protein>
    <submittedName>
        <fullName evidence="10">Protein-methionine-sulfoxide reductase heme-binding subunit MsrQ</fullName>
    </submittedName>
</protein>
<keyword evidence="7 8" id="KW-0472">Membrane</keyword>
<evidence type="ECO:0000256" key="1">
    <source>
        <dbReference type="ARBA" id="ARBA00004141"/>
    </source>
</evidence>
<dbReference type="PANTHER" id="PTHR36964">
    <property type="entry name" value="PROTEIN-METHIONINE-SULFOXIDE REDUCTASE HEME-BINDING SUBUNIT MSRQ"/>
    <property type="match status" value="1"/>
</dbReference>
<dbReference type="GO" id="GO:0020037">
    <property type="term" value="F:heme binding"/>
    <property type="evidence" value="ECO:0007669"/>
    <property type="project" value="TreeGrafter"/>
</dbReference>